<keyword evidence="2" id="KW-1185">Reference proteome</keyword>
<evidence type="ECO:0000313" key="2">
    <source>
        <dbReference type="Proteomes" id="UP001162992"/>
    </source>
</evidence>
<proteinExistence type="predicted"/>
<dbReference type="EMBL" id="CM055106">
    <property type="protein sequence ID" value="KAJ7529022.1"/>
    <property type="molecule type" value="Genomic_DNA"/>
</dbReference>
<dbReference type="Proteomes" id="UP001162992">
    <property type="component" value="Chromosome 15"/>
</dbReference>
<sequence length="376" mass="41411">MVNRWSGIVGGYCSGSKTPSRVLASLCLSPSSQTLMQVPKRNAIFFVGDRVQETHNAVIKRLSQLENIAAIMVSKLGPHVNVWVVEPSRYRGSFACYDNFLPCMTSLGEPTSYKPQGFPAATACLSLLASCIKEVTRHLTKDARQKKMVNTSESGDDATMMRVGEFPETTLFGFSKGGVVLNQLLSELIVEDPSKETARKPYDGTMLRSQIRTSNSRAGNHEDTADSAAKFPFTENSTGTSCYSEDGSSDCIPESHLIPTSIKGFLGSIDQIHFVDVGLNRQGAYITDPYILDGVAKVAKSRQAGISLTVHGTPRQWNDLNRPWILAEKDKFITGLQAAAKKNGDEKLQVFERLYFPERSISLQMHFEIMEALIVN</sequence>
<comment type="caution">
    <text evidence="1">The sequence shown here is derived from an EMBL/GenBank/DDBJ whole genome shotgun (WGS) entry which is preliminary data.</text>
</comment>
<gene>
    <name evidence="1" type="ORF">O6H91_15G030900</name>
</gene>
<reference evidence="2" key="1">
    <citation type="journal article" date="2024" name="Proc. Natl. Acad. Sci. U.S.A.">
        <title>Extraordinary preservation of gene collinearity over three hundred million years revealed in homosporous lycophytes.</title>
        <authorList>
            <person name="Li C."/>
            <person name="Wickell D."/>
            <person name="Kuo L.Y."/>
            <person name="Chen X."/>
            <person name="Nie B."/>
            <person name="Liao X."/>
            <person name="Peng D."/>
            <person name="Ji J."/>
            <person name="Jenkins J."/>
            <person name="Williams M."/>
            <person name="Shu S."/>
            <person name="Plott C."/>
            <person name="Barry K."/>
            <person name="Rajasekar S."/>
            <person name="Grimwood J."/>
            <person name="Han X."/>
            <person name="Sun S."/>
            <person name="Hou Z."/>
            <person name="He W."/>
            <person name="Dai G."/>
            <person name="Sun C."/>
            <person name="Schmutz J."/>
            <person name="Leebens-Mack J.H."/>
            <person name="Li F.W."/>
            <person name="Wang L."/>
        </authorList>
    </citation>
    <scope>NUCLEOTIDE SEQUENCE [LARGE SCALE GENOMIC DNA]</scope>
    <source>
        <strain evidence="2">cv. PW_Plant_1</strain>
    </source>
</reference>
<accession>A0ACC2BHW6</accession>
<organism evidence="1 2">
    <name type="scientific">Diphasiastrum complanatum</name>
    <name type="common">Issler's clubmoss</name>
    <name type="synonym">Lycopodium complanatum</name>
    <dbReference type="NCBI Taxonomy" id="34168"/>
    <lineage>
        <taxon>Eukaryota</taxon>
        <taxon>Viridiplantae</taxon>
        <taxon>Streptophyta</taxon>
        <taxon>Embryophyta</taxon>
        <taxon>Tracheophyta</taxon>
        <taxon>Lycopodiopsida</taxon>
        <taxon>Lycopodiales</taxon>
        <taxon>Lycopodiaceae</taxon>
        <taxon>Lycopodioideae</taxon>
        <taxon>Diphasiastrum</taxon>
    </lineage>
</organism>
<protein>
    <submittedName>
        <fullName evidence="1">Uncharacterized protein</fullName>
    </submittedName>
</protein>
<name>A0ACC2BHW6_DIPCM</name>
<evidence type="ECO:0000313" key="1">
    <source>
        <dbReference type="EMBL" id="KAJ7529022.1"/>
    </source>
</evidence>